<evidence type="ECO:0000256" key="7">
    <source>
        <dbReference type="SAM" id="MobiDB-lite"/>
    </source>
</evidence>
<dbReference type="Pfam" id="PF06886">
    <property type="entry name" value="TPX2"/>
    <property type="match status" value="1"/>
</dbReference>
<dbReference type="GO" id="GO:0005819">
    <property type="term" value="C:spindle"/>
    <property type="evidence" value="ECO:0007669"/>
    <property type="project" value="InterPro"/>
</dbReference>
<dbReference type="GO" id="GO:0008017">
    <property type="term" value="F:microtubule binding"/>
    <property type="evidence" value="ECO:0007669"/>
    <property type="project" value="TreeGrafter"/>
</dbReference>
<dbReference type="PhylomeDB" id="A0A068U085"/>
<evidence type="ECO:0000256" key="1">
    <source>
        <dbReference type="ARBA" id="ARBA00004245"/>
    </source>
</evidence>
<reference evidence="11" key="1">
    <citation type="journal article" date="2014" name="Science">
        <title>The coffee genome provides insight into the convergent evolution of caffeine biosynthesis.</title>
        <authorList>
            <person name="Denoeud F."/>
            <person name="Carretero-Paulet L."/>
            <person name="Dereeper A."/>
            <person name="Droc G."/>
            <person name="Guyot R."/>
            <person name="Pietrella M."/>
            <person name="Zheng C."/>
            <person name="Alberti A."/>
            <person name="Anthony F."/>
            <person name="Aprea G."/>
            <person name="Aury J.M."/>
            <person name="Bento P."/>
            <person name="Bernard M."/>
            <person name="Bocs S."/>
            <person name="Campa C."/>
            <person name="Cenci A."/>
            <person name="Combes M.C."/>
            <person name="Crouzillat D."/>
            <person name="Da Silva C."/>
            <person name="Daddiego L."/>
            <person name="De Bellis F."/>
            <person name="Dussert S."/>
            <person name="Garsmeur O."/>
            <person name="Gayraud T."/>
            <person name="Guignon V."/>
            <person name="Jahn K."/>
            <person name="Jamilloux V."/>
            <person name="Joet T."/>
            <person name="Labadie K."/>
            <person name="Lan T."/>
            <person name="Leclercq J."/>
            <person name="Lepelley M."/>
            <person name="Leroy T."/>
            <person name="Li L.T."/>
            <person name="Librado P."/>
            <person name="Lopez L."/>
            <person name="Munoz A."/>
            <person name="Noel B."/>
            <person name="Pallavicini A."/>
            <person name="Perrotta G."/>
            <person name="Poncet V."/>
            <person name="Pot D."/>
            <person name="Priyono X."/>
            <person name="Rigoreau M."/>
            <person name="Rouard M."/>
            <person name="Rozas J."/>
            <person name="Tranchant-Dubreuil C."/>
            <person name="VanBuren R."/>
            <person name="Zhang Q."/>
            <person name="Andrade A.C."/>
            <person name="Argout X."/>
            <person name="Bertrand B."/>
            <person name="de Kochko A."/>
            <person name="Graziosi G."/>
            <person name="Henry R.J."/>
            <person name="Jayarama X."/>
            <person name="Ming R."/>
            <person name="Nagai C."/>
            <person name="Rounsley S."/>
            <person name="Sankoff D."/>
            <person name="Giuliano G."/>
            <person name="Albert V.A."/>
            <person name="Wincker P."/>
            <person name="Lashermes P."/>
        </authorList>
    </citation>
    <scope>NUCLEOTIDE SEQUENCE [LARGE SCALE GENOMIC DNA]</scope>
    <source>
        <strain evidence="11">cv. DH200-94</strain>
    </source>
</reference>
<evidence type="ECO:0000256" key="6">
    <source>
        <dbReference type="SAM" id="Coils"/>
    </source>
</evidence>
<dbReference type="GO" id="GO:0090307">
    <property type="term" value="P:mitotic spindle assembly"/>
    <property type="evidence" value="ECO:0007669"/>
    <property type="project" value="TreeGrafter"/>
</dbReference>
<evidence type="ECO:0000313" key="11">
    <source>
        <dbReference type="Proteomes" id="UP000295252"/>
    </source>
</evidence>
<evidence type="ECO:0000313" key="10">
    <source>
        <dbReference type="EMBL" id="CDP01677.1"/>
    </source>
</evidence>
<comment type="subcellular location">
    <subcellularLocation>
        <location evidence="1">Cytoplasm</location>
        <location evidence="1">Cytoskeleton</location>
    </subcellularLocation>
</comment>
<dbReference type="InterPro" id="IPR009675">
    <property type="entry name" value="TPX2_fam"/>
</dbReference>
<dbReference type="GO" id="GO:0030295">
    <property type="term" value="F:protein kinase activator activity"/>
    <property type="evidence" value="ECO:0007669"/>
    <property type="project" value="TreeGrafter"/>
</dbReference>
<evidence type="ECO:0000256" key="3">
    <source>
        <dbReference type="ARBA" id="ARBA00022490"/>
    </source>
</evidence>
<protein>
    <recommendedName>
        <fullName evidence="9">TPX2 C-terminal domain-containing protein</fullName>
    </recommendedName>
</protein>
<dbReference type="PANTHER" id="PTHR14326:SF39">
    <property type="entry name" value="TPX2 (TARGETING PROTEIN FOR XKLP2) PROTEIN FAMILY"/>
    <property type="match status" value="1"/>
</dbReference>
<dbReference type="AlphaFoldDB" id="A0A068U085"/>
<keyword evidence="4" id="KW-0493">Microtubule</keyword>
<evidence type="ECO:0000256" key="8">
    <source>
        <dbReference type="SAM" id="Phobius"/>
    </source>
</evidence>
<comment type="similarity">
    <text evidence="2">Belongs to the TPX2 family.</text>
</comment>
<feature type="coiled-coil region" evidence="6">
    <location>
        <begin position="134"/>
        <end position="161"/>
    </location>
</feature>
<sequence>MDSPNSKNAQKVDSLIITTTFCCSLLVERFSNYLFCFVLCIIPFFFPLKLFKFVKSRSQSPVSSTGKGVVRHISPLQALRNNSGPRDELKERQVDKNKVTKENTKPQDFKLHTKERAVKRALFNYSVATKIYIEERQKRQLEKLQKMIEEEEVKLLRKEMIPRAQLMPYFDRPFFPQRSTRPLTIPKEPRLKLVSG</sequence>
<feature type="domain" description="TPX2 C-terminal" evidence="9">
    <location>
        <begin position="109"/>
        <end position="184"/>
    </location>
</feature>
<dbReference type="Gramene" id="CDP01677">
    <property type="protein sequence ID" value="CDP01677"/>
    <property type="gene ID" value="GSCOC_T00036807001"/>
</dbReference>
<keyword evidence="5" id="KW-0206">Cytoskeleton</keyword>
<organism evidence="10 11">
    <name type="scientific">Coffea canephora</name>
    <name type="common">Robusta coffee</name>
    <dbReference type="NCBI Taxonomy" id="49390"/>
    <lineage>
        <taxon>Eukaryota</taxon>
        <taxon>Viridiplantae</taxon>
        <taxon>Streptophyta</taxon>
        <taxon>Embryophyta</taxon>
        <taxon>Tracheophyta</taxon>
        <taxon>Spermatophyta</taxon>
        <taxon>Magnoliopsida</taxon>
        <taxon>eudicotyledons</taxon>
        <taxon>Gunneridae</taxon>
        <taxon>Pentapetalae</taxon>
        <taxon>asterids</taxon>
        <taxon>lamiids</taxon>
        <taxon>Gentianales</taxon>
        <taxon>Rubiaceae</taxon>
        <taxon>Ixoroideae</taxon>
        <taxon>Gardenieae complex</taxon>
        <taxon>Bertiereae - Coffeeae clade</taxon>
        <taxon>Coffeeae</taxon>
        <taxon>Coffea</taxon>
    </lineage>
</organism>
<dbReference type="PANTHER" id="PTHR14326">
    <property type="entry name" value="TARGETING PROTEIN FOR XKLP2"/>
    <property type="match status" value="1"/>
</dbReference>
<evidence type="ECO:0000256" key="5">
    <source>
        <dbReference type="ARBA" id="ARBA00023212"/>
    </source>
</evidence>
<keyword evidence="11" id="KW-1185">Reference proteome</keyword>
<dbReference type="Proteomes" id="UP000295252">
    <property type="component" value="Chromosome IX"/>
</dbReference>
<dbReference type="EMBL" id="HG739091">
    <property type="protein sequence ID" value="CDP01677.1"/>
    <property type="molecule type" value="Genomic_DNA"/>
</dbReference>
<feature type="region of interest" description="Disordered" evidence="7">
    <location>
        <begin position="80"/>
        <end position="103"/>
    </location>
</feature>
<keyword evidence="8" id="KW-0812">Transmembrane</keyword>
<dbReference type="OMA" id="RAMFNYE"/>
<dbReference type="InterPro" id="IPR027329">
    <property type="entry name" value="TPX2_C"/>
</dbReference>
<accession>A0A068U085</accession>
<dbReference type="GO" id="GO:0060236">
    <property type="term" value="P:regulation of mitotic spindle organization"/>
    <property type="evidence" value="ECO:0007669"/>
    <property type="project" value="InterPro"/>
</dbReference>
<evidence type="ECO:0000256" key="4">
    <source>
        <dbReference type="ARBA" id="ARBA00022701"/>
    </source>
</evidence>
<keyword evidence="3" id="KW-0963">Cytoplasm</keyword>
<evidence type="ECO:0000259" key="9">
    <source>
        <dbReference type="Pfam" id="PF06886"/>
    </source>
</evidence>
<proteinExistence type="inferred from homology"/>
<feature type="compositionally biased region" description="Basic and acidic residues" evidence="7">
    <location>
        <begin position="85"/>
        <end position="103"/>
    </location>
</feature>
<dbReference type="InParanoid" id="A0A068U085"/>
<keyword evidence="8" id="KW-0472">Membrane</keyword>
<dbReference type="STRING" id="49390.A0A068U085"/>
<dbReference type="GO" id="GO:0005880">
    <property type="term" value="C:nuclear microtubule"/>
    <property type="evidence" value="ECO:0007669"/>
    <property type="project" value="TreeGrafter"/>
</dbReference>
<evidence type="ECO:0000256" key="2">
    <source>
        <dbReference type="ARBA" id="ARBA00005885"/>
    </source>
</evidence>
<feature type="transmembrane region" description="Helical" evidence="8">
    <location>
        <begin position="30"/>
        <end position="51"/>
    </location>
</feature>
<name>A0A068U085_COFCA</name>
<gene>
    <name evidence="10" type="ORF">GSCOC_T00036807001</name>
</gene>
<keyword evidence="8" id="KW-1133">Transmembrane helix</keyword>
<dbReference type="OrthoDB" id="1937095at2759"/>
<keyword evidence="6" id="KW-0175">Coiled coil</keyword>